<protein>
    <submittedName>
        <fullName evidence="2">Uncharacterized protein</fullName>
    </submittedName>
</protein>
<comment type="caution">
    <text evidence="2">The sequence shown here is derived from an EMBL/GenBank/DDBJ whole genome shotgun (WGS) entry which is preliminary data.</text>
</comment>
<reference evidence="2 3" key="1">
    <citation type="journal article" date="2016" name="Environ. Microbiol.">
        <title>Genomic resolution of a cold subsurface aquifer community provides metabolic insights for novel microbes adapted to high CO concentrations.</title>
        <authorList>
            <person name="Probst A.J."/>
            <person name="Castelle C.J."/>
            <person name="Singh A."/>
            <person name="Brown C.T."/>
            <person name="Anantharaman K."/>
            <person name="Sharon I."/>
            <person name="Hug L.A."/>
            <person name="Burstein D."/>
            <person name="Emerson J.B."/>
            <person name="Thomas B.C."/>
            <person name="Banfield J.F."/>
        </authorList>
    </citation>
    <scope>NUCLEOTIDE SEQUENCE [LARGE SCALE GENOMIC DNA]</scope>
    <source>
        <strain evidence="2">CG1_02_38_46</strain>
    </source>
</reference>
<evidence type="ECO:0000313" key="3">
    <source>
        <dbReference type="Proteomes" id="UP000182278"/>
    </source>
</evidence>
<evidence type="ECO:0000256" key="1">
    <source>
        <dbReference type="SAM" id="Phobius"/>
    </source>
</evidence>
<dbReference type="Proteomes" id="UP000182278">
    <property type="component" value="Unassembled WGS sequence"/>
</dbReference>
<organism evidence="2 3">
    <name type="scientific">Candidatus Desantisbacteria bacterium CG1_02_38_46</name>
    <dbReference type="NCBI Taxonomy" id="1817893"/>
    <lineage>
        <taxon>Bacteria</taxon>
        <taxon>Candidatus Desantisiibacteriota</taxon>
    </lineage>
</organism>
<name>A0A1J4SCH0_9BACT</name>
<dbReference type="STRING" id="1817893.AUJ66_06480"/>
<accession>A0A1J4SCH0</accession>
<evidence type="ECO:0000313" key="2">
    <source>
        <dbReference type="EMBL" id="OIN96364.1"/>
    </source>
</evidence>
<sequence length="127" mass="14381">MFLGTKRRGCVKIKKVLCLIILIGLLHFCVPVQAFELNASQGQHYLFFCSWYIMGYYTLYNGFNFSKEDASKYSALTAIGAAVVKEIIDIYRTNEKDRNNAFWVDTSLDLVFDMLGIGTGIGLVLLF</sequence>
<gene>
    <name evidence="2" type="ORF">AUJ66_06480</name>
</gene>
<keyword evidence="1" id="KW-1133">Transmembrane helix</keyword>
<keyword evidence="1" id="KW-0812">Transmembrane</keyword>
<keyword evidence="1" id="KW-0472">Membrane</keyword>
<dbReference type="AlphaFoldDB" id="A0A1J4SCH0"/>
<proteinExistence type="predicted"/>
<feature type="transmembrane region" description="Helical" evidence="1">
    <location>
        <begin position="44"/>
        <end position="63"/>
    </location>
</feature>
<dbReference type="EMBL" id="MNUO01000099">
    <property type="protein sequence ID" value="OIN96364.1"/>
    <property type="molecule type" value="Genomic_DNA"/>
</dbReference>